<gene>
    <name evidence="1" type="ORF">TNIN_171901</name>
</gene>
<evidence type="ECO:0000313" key="2">
    <source>
        <dbReference type="Proteomes" id="UP000886998"/>
    </source>
</evidence>
<sequence length="77" mass="8656">MIWIGRSPRYPASDPLLLTNHLNSKYRRISKWGLTNPLKLSPEENKLRLKSASASCLPDIGCIPHRRAHGCGRFGDS</sequence>
<organism evidence="1 2">
    <name type="scientific">Trichonephila inaurata madagascariensis</name>
    <dbReference type="NCBI Taxonomy" id="2747483"/>
    <lineage>
        <taxon>Eukaryota</taxon>
        <taxon>Metazoa</taxon>
        <taxon>Ecdysozoa</taxon>
        <taxon>Arthropoda</taxon>
        <taxon>Chelicerata</taxon>
        <taxon>Arachnida</taxon>
        <taxon>Araneae</taxon>
        <taxon>Araneomorphae</taxon>
        <taxon>Entelegynae</taxon>
        <taxon>Araneoidea</taxon>
        <taxon>Nephilidae</taxon>
        <taxon>Trichonephila</taxon>
        <taxon>Trichonephila inaurata</taxon>
    </lineage>
</organism>
<evidence type="ECO:0000313" key="1">
    <source>
        <dbReference type="EMBL" id="GFY63884.1"/>
    </source>
</evidence>
<dbReference type="AlphaFoldDB" id="A0A8X6Y6J8"/>
<comment type="caution">
    <text evidence="1">The sequence shown here is derived from an EMBL/GenBank/DDBJ whole genome shotgun (WGS) entry which is preliminary data.</text>
</comment>
<protein>
    <submittedName>
        <fullName evidence="1">Uncharacterized protein</fullName>
    </submittedName>
</protein>
<accession>A0A8X6Y6J8</accession>
<dbReference type="Proteomes" id="UP000886998">
    <property type="component" value="Unassembled WGS sequence"/>
</dbReference>
<name>A0A8X6Y6J8_9ARAC</name>
<reference evidence="1" key="1">
    <citation type="submission" date="2020-08" db="EMBL/GenBank/DDBJ databases">
        <title>Multicomponent nature underlies the extraordinary mechanical properties of spider dragline silk.</title>
        <authorList>
            <person name="Kono N."/>
            <person name="Nakamura H."/>
            <person name="Mori M."/>
            <person name="Yoshida Y."/>
            <person name="Ohtoshi R."/>
            <person name="Malay A.D."/>
            <person name="Moran D.A.P."/>
            <person name="Tomita M."/>
            <person name="Numata K."/>
            <person name="Arakawa K."/>
        </authorList>
    </citation>
    <scope>NUCLEOTIDE SEQUENCE</scope>
</reference>
<keyword evidence="2" id="KW-1185">Reference proteome</keyword>
<proteinExistence type="predicted"/>
<dbReference type="EMBL" id="BMAV01014971">
    <property type="protein sequence ID" value="GFY63884.1"/>
    <property type="molecule type" value="Genomic_DNA"/>
</dbReference>